<feature type="region of interest" description="Disordered" evidence="1">
    <location>
        <begin position="1253"/>
        <end position="1380"/>
    </location>
</feature>
<dbReference type="SUPFAM" id="SSF53474">
    <property type="entry name" value="alpha/beta-Hydrolases"/>
    <property type="match status" value="2"/>
</dbReference>
<keyword evidence="2" id="KW-0732">Signal</keyword>
<dbReference type="OrthoDB" id="194257at2759"/>
<accession>F0YFT2</accession>
<dbReference type="OMA" id="MTESAWT"/>
<dbReference type="InterPro" id="IPR029058">
    <property type="entry name" value="AB_hydrolase_fold"/>
</dbReference>
<keyword evidence="5" id="KW-1185">Reference proteome</keyword>
<feature type="compositionally biased region" description="Basic and acidic residues" evidence="1">
    <location>
        <begin position="1304"/>
        <end position="1315"/>
    </location>
</feature>
<dbReference type="InterPro" id="IPR021850">
    <property type="entry name" value="Symplekin/Pta1"/>
</dbReference>
<dbReference type="eggNOG" id="KOG1895">
    <property type="taxonomic scope" value="Eukaryota"/>
</dbReference>
<evidence type="ECO:0000256" key="1">
    <source>
        <dbReference type="SAM" id="MobiDB-lite"/>
    </source>
</evidence>
<feature type="compositionally biased region" description="Basic and acidic residues" evidence="1">
    <location>
        <begin position="1277"/>
        <end position="1291"/>
    </location>
</feature>
<dbReference type="GO" id="GO:0005847">
    <property type="term" value="C:mRNA cleavage and polyadenylation specificity factor complex"/>
    <property type="evidence" value="ECO:0007669"/>
    <property type="project" value="TreeGrafter"/>
</dbReference>
<proteinExistence type="predicted"/>
<organism evidence="5">
    <name type="scientific">Aureococcus anophagefferens</name>
    <name type="common">Harmful bloom alga</name>
    <dbReference type="NCBI Taxonomy" id="44056"/>
    <lineage>
        <taxon>Eukaryota</taxon>
        <taxon>Sar</taxon>
        <taxon>Stramenopiles</taxon>
        <taxon>Ochrophyta</taxon>
        <taxon>Pelagophyceae</taxon>
        <taxon>Pelagomonadales</taxon>
        <taxon>Pelagomonadaceae</taxon>
        <taxon>Aureococcus</taxon>
    </lineage>
</organism>
<dbReference type="Gene3D" id="3.40.50.1820">
    <property type="entry name" value="alpha/beta hydrolase"/>
    <property type="match status" value="2"/>
</dbReference>
<dbReference type="InterPro" id="IPR011989">
    <property type="entry name" value="ARM-like"/>
</dbReference>
<feature type="chain" id="PRO_5012971786" description="Symplekin C-terminal domain-containing protein" evidence="2">
    <location>
        <begin position="16"/>
        <end position="2010"/>
    </location>
</feature>
<protein>
    <recommendedName>
        <fullName evidence="3">Symplekin C-terminal domain-containing protein</fullName>
    </recommendedName>
</protein>
<dbReference type="KEGG" id="aaf:AURANDRAFT_72075"/>
<dbReference type="Pfam" id="PF12295">
    <property type="entry name" value="Symplekin_C"/>
    <property type="match status" value="1"/>
</dbReference>
<feature type="compositionally biased region" description="Basic residues" evidence="1">
    <location>
        <begin position="1292"/>
        <end position="1303"/>
    </location>
</feature>
<feature type="domain" description="Symplekin C-terminal" evidence="3">
    <location>
        <begin position="1768"/>
        <end position="1969"/>
    </location>
</feature>
<feature type="signal peptide" evidence="2">
    <location>
        <begin position="1"/>
        <end position="15"/>
    </location>
</feature>
<evidence type="ECO:0000259" key="3">
    <source>
        <dbReference type="Pfam" id="PF12295"/>
    </source>
</evidence>
<name>F0YFT2_AURAN</name>
<dbReference type="Gene3D" id="1.25.10.10">
    <property type="entry name" value="Leucine-rich Repeat Variant"/>
    <property type="match status" value="1"/>
</dbReference>
<dbReference type="PANTHER" id="PTHR15245:SF20">
    <property type="entry name" value="SYMPLEKIN"/>
    <property type="match status" value="1"/>
</dbReference>
<feature type="compositionally biased region" description="Acidic residues" evidence="1">
    <location>
        <begin position="1316"/>
        <end position="1337"/>
    </location>
</feature>
<dbReference type="RefSeq" id="XP_009039243.1">
    <property type="nucleotide sequence ID" value="XM_009040995.1"/>
</dbReference>
<dbReference type="InParanoid" id="F0YFT2"/>
<feature type="region of interest" description="Disordered" evidence="1">
    <location>
        <begin position="111"/>
        <end position="145"/>
    </location>
</feature>
<sequence>MRSIILALAARVAAGVDCSSWDGDRVGCSGCVASGECVFDEVTGTCGTVADTENCPAGDFGPTGGEECPATCFGDTCDAWATKATSCAELEEWGCDCFGCACAVEDGDKNDDKGGDWGDKNDDKGGDWGDDKDWGDKDGDWGDKDGYTAAPTATLTGSWRVESLGNAGGATRYYWVYAPDAAEYSGMMLFFHGAGGGASVRHAYRVAENADTYGFVGVVPIGSPGDGEDGGKRRLAESDDTECCYYWNVDVADGVDDVGFVHAVVAAVAEDYAVAADRPVIALGFSNGAAMSELLGCHDSHDLWVAHVGVHYRPESDWPSTCQSKTSACPEWNAVGSEDWFLDGLSPTPTEGILAQFEASRDAAGCPEEAARQDGECYEYASCPSLGRLCVYDGVIHMITDTMTESAWTYLTGPGLSCGESAATTQDGWCADSGVQLCKMLCETPDCPTGQCAMRVGTCCDYTCAYATRDGGLAFGEFAENATTTEAFAAECPTTCFFDTCDAWATAETTCADLEREYDCDCTGCACDGTGSVKDDDKGGDKDGDWGDKDGYTAAPTATLTGSWRVESLGHAGGATRAYWVYAPDAAEYSGMMLFFHGADGGASVRHAYRVAENADTYGFVGVVPIGSPGDGEDGGKGDGGKRRLEESGTECCYHWNVDDADGVDEVSFVHAVVAEVAADYAVGADKPVIALGFSNGAAMSELLGCHDSHDLWVAHVGVHYHPEADWPSTCQSKTSACPEWNAVGTEDEFLDGLSPSPTEGILAQFEAGRDAAGCPEEAARASRGGECHDYPSCPSLGVLCVYDGVIHMITDTMTESAWTYLTGPGRSCGESSTTTTKAKKDRCAKKTKRKKCTGNCVWKRGQCVASSGVSCKKQKKEKKCTKAGCAWNAKKEKCADCAKQKKSKKCKKAGCKWKKKKEKCRAKAVRHQPLMVAFIVAGSRVARQLASAALLTCAGATAFKCAMASVIAAFGPAATTAAPTMDAVYRQARALLESAALASGKEEKVSKIALLVELCVHRADAALVDELVTGVSNFTTDRSSSVRRAVLDFLERVVVGSEHGGDACASRAVETAAYLACDEHEGTATRALGVAAVILGAPKFGAFELADVSRERLVAAVDGDARKQQSGAAPGAAYLSAAAETLLALVLRDCRHETGTRPSAATKRGTAALAAAAKSGASQQLLDCCAVALAAAFGLVHKELVAAVIAALEAAPEAAAATAVAALHAAETARRAGGAGAVAAAANKLEAALRRGGKGEAADEALDCARGGRPLPPRPPPEKRGRDEPSDPRAAKRRKRDPRARRERSEAAVPRRAEDLEEDREDAAPDDDDDDDDDDPSMPPPPPKGADAPLTAAAAGSVRSQPPSAPGGRPTLKSSANALSDAHARAMRAAAAARCVAAPPELVARERLYATRDAVVSRLARFEVDRGDVEGGPGAVAATLARAVADKKGRRDGVELALRVLFEAYARERALVNGDACAADDPRRRAYDGALLTLLAALRDGLESSERALFTDVVLGAPRLPGAAVDFLVRCCDANDAPAAGVALGLTALRDLAFHRPSARGACLARCLDLTRRADVAAEVREKAVRLASNQLWARPSLRDAVVAHATASVAGAAKPTGRKAEGDDERAAALEGVRRELALGVALCVKDVSLVPVLLRNAAATAGRADDSVLVQEAVALELPRLAPALATLHGPEPTLATAAQALKSEAGDAVDADRSKATEALLLSLLEALAGPGTKRTPGLWDGAAKLREAVQASRAAASASDDTVRFLVPALGSASAAQFFDALPALLLHLDDAALAAAFRRAVAATLSATNKVSGAAATLGAAELVVGLHGVDDKVVPVKRVTEALNVCLAARDVFGALCLRDALDKMTDVGADGDDKARLAKLPQLLMRTCILAVKTYPAQLSSFVASTVLVRLVKMKVWTHGALWKGFMMCCGLLASPTEDHSHTCFAAALALPAPQLSHLLKLAPKLKLPLKRHAEKLIKARDLGGVNPPSLKLLGLEAPAAN</sequence>
<evidence type="ECO:0000313" key="5">
    <source>
        <dbReference type="Proteomes" id="UP000002729"/>
    </source>
</evidence>
<evidence type="ECO:0000256" key="2">
    <source>
        <dbReference type="SAM" id="SignalP"/>
    </source>
</evidence>
<gene>
    <name evidence="4" type="ORF">AURANDRAFT_72075</name>
</gene>
<reference evidence="4 5" key="1">
    <citation type="journal article" date="2011" name="Proc. Natl. Acad. Sci. U.S.A.">
        <title>Niche of harmful alga Aureococcus anophagefferens revealed through ecogenomics.</title>
        <authorList>
            <person name="Gobler C.J."/>
            <person name="Berry D.L."/>
            <person name="Dyhrman S.T."/>
            <person name="Wilhelm S.W."/>
            <person name="Salamov A."/>
            <person name="Lobanov A.V."/>
            <person name="Zhang Y."/>
            <person name="Collier J.L."/>
            <person name="Wurch L.L."/>
            <person name="Kustka A.B."/>
            <person name="Dill B.D."/>
            <person name="Shah M."/>
            <person name="VerBerkmoes N.C."/>
            <person name="Kuo A."/>
            <person name="Terry A."/>
            <person name="Pangilinan J."/>
            <person name="Lindquist E.A."/>
            <person name="Lucas S."/>
            <person name="Paulsen I.T."/>
            <person name="Hattenrath-Lehmann T.K."/>
            <person name="Talmage S.C."/>
            <person name="Walker E.A."/>
            <person name="Koch F."/>
            <person name="Burson A.M."/>
            <person name="Marcoval M.A."/>
            <person name="Tang Y.Z."/>
            <person name="Lecleir G.R."/>
            <person name="Coyne K.J."/>
            <person name="Berg G.M."/>
            <person name="Bertrand E.M."/>
            <person name="Saito M.A."/>
            <person name="Gladyshev V.N."/>
            <person name="Grigoriev I.V."/>
        </authorList>
    </citation>
    <scope>NUCLEOTIDE SEQUENCE [LARGE SCALE GENOMIC DNA]</scope>
    <source>
        <strain evidence="5">CCMP 1984</strain>
    </source>
</reference>
<dbReference type="Proteomes" id="UP000002729">
    <property type="component" value="Unassembled WGS sequence"/>
</dbReference>
<dbReference type="PANTHER" id="PTHR15245">
    <property type="entry name" value="SYMPLEKIN-RELATED"/>
    <property type="match status" value="1"/>
</dbReference>
<feature type="compositionally biased region" description="Low complexity" evidence="1">
    <location>
        <begin position="1346"/>
        <end position="1356"/>
    </location>
</feature>
<dbReference type="GeneID" id="20228534"/>
<evidence type="ECO:0000313" key="4">
    <source>
        <dbReference type="EMBL" id="EGB05984.1"/>
    </source>
</evidence>
<dbReference type="InterPro" id="IPR022075">
    <property type="entry name" value="Symplekin_C"/>
</dbReference>
<dbReference type="EMBL" id="GL833137">
    <property type="protein sequence ID" value="EGB05984.1"/>
    <property type="molecule type" value="Genomic_DNA"/>
</dbReference>